<reference evidence="1" key="1">
    <citation type="journal article" date="2019" name="bioRxiv">
        <title>The Genome of the Zebra Mussel, Dreissena polymorpha: A Resource for Invasive Species Research.</title>
        <authorList>
            <person name="McCartney M.A."/>
            <person name="Auch B."/>
            <person name="Kono T."/>
            <person name="Mallez S."/>
            <person name="Zhang Y."/>
            <person name="Obille A."/>
            <person name="Becker A."/>
            <person name="Abrahante J.E."/>
            <person name="Garbe J."/>
            <person name="Badalamenti J.P."/>
            <person name="Herman A."/>
            <person name="Mangelson H."/>
            <person name="Liachko I."/>
            <person name="Sullivan S."/>
            <person name="Sone E.D."/>
            <person name="Koren S."/>
            <person name="Silverstein K.A.T."/>
            <person name="Beckman K.B."/>
            <person name="Gohl D.M."/>
        </authorList>
    </citation>
    <scope>NUCLEOTIDE SEQUENCE</scope>
    <source>
        <strain evidence="1">Duluth1</strain>
        <tissue evidence="1">Whole animal</tissue>
    </source>
</reference>
<reference evidence="1" key="2">
    <citation type="submission" date="2020-11" db="EMBL/GenBank/DDBJ databases">
        <authorList>
            <person name="McCartney M.A."/>
            <person name="Auch B."/>
            <person name="Kono T."/>
            <person name="Mallez S."/>
            <person name="Becker A."/>
            <person name="Gohl D.M."/>
            <person name="Silverstein K.A.T."/>
            <person name="Koren S."/>
            <person name="Bechman K.B."/>
            <person name="Herman A."/>
            <person name="Abrahante J.E."/>
            <person name="Garbe J."/>
        </authorList>
    </citation>
    <scope>NUCLEOTIDE SEQUENCE</scope>
    <source>
        <strain evidence="1">Duluth1</strain>
        <tissue evidence="1">Whole animal</tissue>
    </source>
</reference>
<proteinExistence type="predicted"/>
<dbReference type="Proteomes" id="UP000828390">
    <property type="component" value="Unassembled WGS sequence"/>
</dbReference>
<accession>A0A9D4S218</accession>
<evidence type="ECO:0000313" key="2">
    <source>
        <dbReference type="Proteomes" id="UP000828390"/>
    </source>
</evidence>
<protein>
    <submittedName>
        <fullName evidence="1">Uncharacterized protein</fullName>
    </submittedName>
</protein>
<organism evidence="1 2">
    <name type="scientific">Dreissena polymorpha</name>
    <name type="common">Zebra mussel</name>
    <name type="synonym">Mytilus polymorpha</name>
    <dbReference type="NCBI Taxonomy" id="45954"/>
    <lineage>
        <taxon>Eukaryota</taxon>
        <taxon>Metazoa</taxon>
        <taxon>Spiralia</taxon>
        <taxon>Lophotrochozoa</taxon>
        <taxon>Mollusca</taxon>
        <taxon>Bivalvia</taxon>
        <taxon>Autobranchia</taxon>
        <taxon>Heteroconchia</taxon>
        <taxon>Euheterodonta</taxon>
        <taxon>Imparidentia</taxon>
        <taxon>Neoheterodontei</taxon>
        <taxon>Myida</taxon>
        <taxon>Dreissenoidea</taxon>
        <taxon>Dreissenidae</taxon>
        <taxon>Dreissena</taxon>
    </lineage>
</organism>
<name>A0A9D4S218_DREPO</name>
<gene>
    <name evidence="1" type="ORF">DPMN_013052</name>
</gene>
<keyword evidence="2" id="KW-1185">Reference proteome</keyword>
<comment type="caution">
    <text evidence="1">The sequence shown here is derived from an EMBL/GenBank/DDBJ whole genome shotgun (WGS) entry which is preliminary data.</text>
</comment>
<sequence length="81" mass="9233">MYSTKHVVARARKGPLSPVGHFVLDLTKNLHCRAEKPCVGATDAQECIKLDVQSSRVLVMERQKLRKERHVTLAVTWKLRP</sequence>
<evidence type="ECO:0000313" key="1">
    <source>
        <dbReference type="EMBL" id="KAH3889006.1"/>
    </source>
</evidence>
<dbReference type="EMBL" id="JAIWYP010000001">
    <property type="protein sequence ID" value="KAH3889006.1"/>
    <property type="molecule type" value="Genomic_DNA"/>
</dbReference>
<dbReference type="AlphaFoldDB" id="A0A9D4S218"/>